<dbReference type="PANTHER" id="PTHR23426">
    <property type="entry name" value="FERREDOXIN/ADRENODOXIN"/>
    <property type="match status" value="1"/>
</dbReference>
<dbReference type="Pfam" id="PF00111">
    <property type="entry name" value="Fer2"/>
    <property type="match status" value="1"/>
</dbReference>
<dbReference type="SUPFAM" id="SSF54292">
    <property type="entry name" value="2Fe-2S ferredoxin-like"/>
    <property type="match status" value="1"/>
</dbReference>
<dbReference type="PROSITE" id="PS51085">
    <property type="entry name" value="2FE2S_FER_2"/>
    <property type="match status" value="1"/>
</dbReference>
<evidence type="ECO:0000313" key="8">
    <source>
        <dbReference type="EMBL" id="MCE4537922.1"/>
    </source>
</evidence>
<evidence type="ECO:0000256" key="6">
    <source>
        <dbReference type="ARBA" id="ARBA00034078"/>
    </source>
</evidence>
<comment type="caution">
    <text evidence="8">The sequence shown here is derived from an EMBL/GenBank/DDBJ whole genome shotgun (WGS) entry which is preliminary data.</text>
</comment>
<evidence type="ECO:0000256" key="2">
    <source>
        <dbReference type="ARBA" id="ARBA00022714"/>
    </source>
</evidence>
<dbReference type="RefSeq" id="WP_233392228.1">
    <property type="nucleotide sequence ID" value="NZ_JAJTWT010000004.1"/>
</dbReference>
<dbReference type="PANTHER" id="PTHR23426:SF65">
    <property type="entry name" value="FERREDOXIN-2, MITOCHONDRIAL"/>
    <property type="match status" value="1"/>
</dbReference>
<dbReference type="InterPro" id="IPR001041">
    <property type="entry name" value="2Fe-2S_ferredoxin-type"/>
</dbReference>
<evidence type="ECO:0000256" key="1">
    <source>
        <dbReference type="ARBA" id="ARBA00010914"/>
    </source>
</evidence>
<evidence type="ECO:0000259" key="7">
    <source>
        <dbReference type="PROSITE" id="PS51085"/>
    </source>
</evidence>
<accession>A0ABS8XEM9</accession>
<dbReference type="EMBL" id="JAJTWT010000004">
    <property type="protein sequence ID" value="MCE4537922.1"/>
    <property type="molecule type" value="Genomic_DNA"/>
</dbReference>
<protein>
    <submittedName>
        <fullName evidence="8">2Fe-2S iron-sulfur cluster-binding protein</fullName>
    </submittedName>
</protein>
<dbReference type="Proteomes" id="UP001201463">
    <property type="component" value="Unassembled WGS sequence"/>
</dbReference>
<dbReference type="InterPro" id="IPR036010">
    <property type="entry name" value="2Fe-2S_ferredoxin-like_sf"/>
</dbReference>
<comment type="cofactor">
    <cofactor evidence="6">
        <name>[2Fe-2S] cluster</name>
        <dbReference type="ChEBI" id="CHEBI:190135"/>
    </cofactor>
</comment>
<evidence type="ECO:0000256" key="4">
    <source>
        <dbReference type="ARBA" id="ARBA00023004"/>
    </source>
</evidence>
<organism evidence="8 9">
    <name type="scientific">Pelomonas caseinilytica</name>
    <dbReference type="NCBI Taxonomy" id="2906763"/>
    <lineage>
        <taxon>Bacteria</taxon>
        <taxon>Pseudomonadati</taxon>
        <taxon>Pseudomonadota</taxon>
        <taxon>Betaproteobacteria</taxon>
        <taxon>Burkholderiales</taxon>
        <taxon>Sphaerotilaceae</taxon>
        <taxon>Roseateles</taxon>
    </lineage>
</organism>
<keyword evidence="4" id="KW-0408">Iron</keyword>
<sequence length="101" mass="10000">MSTLTLMPAGLTLEVAAGASLLQAILDAGGKLVNPCGGGAKCGGCHVFVTAGRKGLTRVTPAENAKLDTLVGIGSKSRLACQAQFTGTEDVTVELLGALSG</sequence>
<keyword evidence="9" id="KW-1185">Reference proteome</keyword>
<dbReference type="InterPro" id="IPR001055">
    <property type="entry name" value="Adrenodoxin-like"/>
</dbReference>
<name>A0ABS8XEM9_9BURK</name>
<reference evidence="8 9" key="1">
    <citation type="submission" date="2021-12" db="EMBL/GenBank/DDBJ databases">
        <title>Genome seq of p7.</title>
        <authorList>
            <person name="Seo T."/>
        </authorList>
    </citation>
    <scope>NUCLEOTIDE SEQUENCE [LARGE SCALE GENOMIC DNA]</scope>
    <source>
        <strain evidence="8 9">P7</strain>
    </source>
</reference>
<keyword evidence="2" id="KW-0001">2Fe-2S</keyword>
<evidence type="ECO:0000256" key="3">
    <source>
        <dbReference type="ARBA" id="ARBA00022723"/>
    </source>
</evidence>
<evidence type="ECO:0000256" key="5">
    <source>
        <dbReference type="ARBA" id="ARBA00023014"/>
    </source>
</evidence>
<dbReference type="InterPro" id="IPR012675">
    <property type="entry name" value="Beta-grasp_dom_sf"/>
</dbReference>
<evidence type="ECO:0000313" key="9">
    <source>
        <dbReference type="Proteomes" id="UP001201463"/>
    </source>
</evidence>
<dbReference type="Gene3D" id="3.10.20.30">
    <property type="match status" value="1"/>
</dbReference>
<keyword evidence="5" id="KW-0411">Iron-sulfur</keyword>
<proteinExistence type="inferred from homology"/>
<comment type="similarity">
    <text evidence="1">Belongs to the adrenodoxin/putidaredoxin family.</text>
</comment>
<gene>
    <name evidence="8" type="ORF">LXT12_11750</name>
</gene>
<feature type="domain" description="2Fe-2S ferredoxin-type" evidence="7">
    <location>
        <begin position="2"/>
        <end position="99"/>
    </location>
</feature>
<keyword evidence="3" id="KW-0479">Metal-binding</keyword>